<organism evidence="1 2">
    <name type="scientific">Clostridium botulinum</name>
    <dbReference type="NCBI Taxonomy" id="1491"/>
    <lineage>
        <taxon>Bacteria</taxon>
        <taxon>Bacillati</taxon>
        <taxon>Bacillota</taxon>
        <taxon>Clostridia</taxon>
        <taxon>Eubacteriales</taxon>
        <taxon>Clostridiaceae</taxon>
        <taxon>Clostridium</taxon>
    </lineage>
</organism>
<comment type="caution">
    <text evidence="1">The sequence shown here is derived from an EMBL/GenBank/DDBJ whole genome shotgun (WGS) entry which is preliminary data.</text>
</comment>
<dbReference type="AlphaFoldDB" id="A0A6M0SKP4"/>
<dbReference type="RefSeq" id="WP_017825850.1">
    <property type="nucleotide sequence ID" value="NZ_QQSX01000098.1"/>
</dbReference>
<proteinExistence type="predicted"/>
<dbReference type="EMBL" id="SGKU01000004">
    <property type="protein sequence ID" value="NFA41527.1"/>
    <property type="molecule type" value="Genomic_DNA"/>
</dbReference>
<reference evidence="1 2" key="1">
    <citation type="submission" date="2019-02" db="EMBL/GenBank/DDBJ databases">
        <title>Genome sequencing of Clostridium botulinum clinical isolates.</title>
        <authorList>
            <person name="Brunt J."/>
            <person name="Van Vliet A.H.M."/>
            <person name="Stringer S.C."/>
            <person name="Grant K.A."/>
            <person name="Carter A.C."/>
            <person name="Peck M.W."/>
        </authorList>
    </citation>
    <scope>NUCLEOTIDE SEQUENCE [LARGE SCALE GENOMIC DNA]</scope>
    <source>
        <strain evidence="1 2">H113700579</strain>
    </source>
</reference>
<sequence length="103" mass="11673">MNDINGVFVTTALENGVKVMFISDTHQLEYYVNKGENPNGEIIEDREENKISTVTVFAHGSYLAYDNEFKLALGYKDEEKPNLNISSDDLKNINIDNQSFSPH</sequence>
<name>A0A6M0SKP4_CLOBO</name>
<dbReference type="Proteomes" id="UP000472355">
    <property type="component" value="Unassembled WGS sequence"/>
</dbReference>
<gene>
    <name evidence="1" type="ORF">EXM65_02765</name>
</gene>
<evidence type="ECO:0000313" key="2">
    <source>
        <dbReference type="Proteomes" id="UP000472355"/>
    </source>
</evidence>
<accession>A0A6M0SKP4</accession>
<evidence type="ECO:0000313" key="1">
    <source>
        <dbReference type="EMBL" id="NFA41527.1"/>
    </source>
</evidence>
<protein>
    <submittedName>
        <fullName evidence="1">Uncharacterized protein</fullName>
    </submittedName>
</protein>